<gene>
    <name evidence="1" type="ORF">A2415_00260</name>
</gene>
<dbReference type="AlphaFoldDB" id="A0A1F4WHP9"/>
<evidence type="ECO:0000313" key="2">
    <source>
        <dbReference type="Proteomes" id="UP000179113"/>
    </source>
</evidence>
<evidence type="ECO:0000313" key="1">
    <source>
        <dbReference type="EMBL" id="OGC68453.1"/>
    </source>
</evidence>
<name>A0A1F4WHP9_UNCKA</name>
<reference evidence="1 2" key="1">
    <citation type="journal article" date="2016" name="Nat. Commun.">
        <title>Thousands of microbial genomes shed light on interconnected biogeochemical processes in an aquifer system.</title>
        <authorList>
            <person name="Anantharaman K."/>
            <person name="Brown C.T."/>
            <person name="Hug L.A."/>
            <person name="Sharon I."/>
            <person name="Castelle C.J."/>
            <person name="Probst A.J."/>
            <person name="Thomas B.C."/>
            <person name="Singh A."/>
            <person name="Wilkins M.J."/>
            <person name="Karaoz U."/>
            <person name="Brodie E.L."/>
            <person name="Williams K.H."/>
            <person name="Hubbard S.S."/>
            <person name="Banfield J.F."/>
        </authorList>
    </citation>
    <scope>NUCLEOTIDE SEQUENCE [LARGE SCALE GENOMIC DNA]</scope>
</reference>
<dbReference type="Proteomes" id="UP000179113">
    <property type="component" value="Unassembled WGS sequence"/>
</dbReference>
<accession>A0A1F4WHP9</accession>
<sequence>MNQHLSKIYNQLTGKTFSGALLAFNQLVIADPRTGDLYFETYGVPNTIELFNAPYERFICYEYLMQLLRNEDNAKFSIIHKGTPYYFLAWTAFELRNYSKAVFYMDLALGEDIRKSSTTQEALDAPGGNLWKLKPEGPAARIIQQLHLSTLQAVQGFETRTGIRINIDNFVENFVLVSIMQDVKNRSLISSLFSYIAEVDDLMQTLKIRSQNSSSIEPLLSNLLKGGLIFETLLKMLSDQKSWVVTSGRFVGISPGTLGNFKYCNEFLTLFNIQQSDFNTSAPDLTAIVASATDDSIATSFSVTAKLRNTAGHDLRKDDIFRNPDDFQLLTQKQINAICYVIRNAFL</sequence>
<dbReference type="EMBL" id="MEWA01000044">
    <property type="protein sequence ID" value="OGC68453.1"/>
    <property type="molecule type" value="Genomic_DNA"/>
</dbReference>
<comment type="caution">
    <text evidence="1">The sequence shown here is derived from an EMBL/GenBank/DDBJ whole genome shotgun (WGS) entry which is preliminary data.</text>
</comment>
<protein>
    <submittedName>
        <fullName evidence="1">Uncharacterized protein</fullName>
    </submittedName>
</protein>
<proteinExistence type="predicted"/>
<organism evidence="1 2">
    <name type="scientific">candidate division WWE3 bacterium RIFOXYC1_FULL_39_7</name>
    <dbReference type="NCBI Taxonomy" id="1802643"/>
    <lineage>
        <taxon>Bacteria</taxon>
        <taxon>Katanobacteria</taxon>
    </lineage>
</organism>